<dbReference type="HOGENOM" id="CLU_042303_0_1_1"/>
<organism evidence="3">
    <name type="scientific">Talaromyces marneffei PM1</name>
    <dbReference type="NCBI Taxonomy" id="1077442"/>
    <lineage>
        <taxon>Eukaryota</taxon>
        <taxon>Fungi</taxon>
        <taxon>Dikarya</taxon>
        <taxon>Ascomycota</taxon>
        <taxon>Pezizomycotina</taxon>
        <taxon>Eurotiomycetes</taxon>
        <taxon>Eurotiomycetidae</taxon>
        <taxon>Eurotiales</taxon>
        <taxon>Trichocomaceae</taxon>
        <taxon>Talaromyces</taxon>
        <taxon>Talaromyces sect. Talaromyces</taxon>
    </lineage>
</organism>
<evidence type="ECO:0000256" key="1">
    <source>
        <dbReference type="SAM" id="MobiDB-lite"/>
    </source>
</evidence>
<keyword evidence="2" id="KW-0472">Membrane</keyword>
<dbReference type="EMBL" id="JPOX01000002">
    <property type="protein sequence ID" value="KFX52647.1"/>
    <property type="molecule type" value="Genomic_DNA"/>
</dbReference>
<evidence type="ECO:0000256" key="2">
    <source>
        <dbReference type="SAM" id="Phobius"/>
    </source>
</evidence>
<accession>A0A093VJB7</accession>
<feature type="region of interest" description="Disordered" evidence="1">
    <location>
        <begin position="38"/>
        <end position="66"/>
    </location>
</feature>
<name>A0A093VJB7_TALMA</name>
<feature type="compositionally biased region" description="Basic and acidic residues" evidence="1">
    <location>
        <begin position="228"/>
        <end position="250"/>
    </location>
</feature>
<feature type="region of interest" description="Disordered" evidence="1">
    <location>
        <begin position="221"/>
        <end position="250"/>
    </location>
</feature>
<dbReference type="PANTHER" id="PTHR37848:SF1">
    <property type="entry name" value="SUN DOMAIN-CONTAINING PROTEIN"/>
    <property type="match status" value="1"/>
</dbReference>
<proteinExistence type="predicted"/>
<protein>
    <submittedName>
        <fullName evidence="3">Uncharacterized protein</fullName>
    </submittedName>
</protein>
<feature type="compositionally biased region" description="Polar residues" evidence="1">
    <location>
        <begin position="8"/>
        <end position="20"/>
    </location>
</feature>
<dbReference type="PANTHER" id="PTHR37848">
    <property type="entry name" value="EXPRESSED PROTEIN"/>
    <property type="match status" value="1"/>
</dbReference>
<keyword evidence="2" id="KW-1133">Transmembrane helix</keyword>
<dbReference type="AlphaFoldDB" id="A0A093VJB7"/>
<feature type="region of interest" description="Disordered" evidence="1">
    <location>
        <begin position="1"/>
        <end position="20"/>
    </location>
</feature>
<evidence type="ECO:0000313" key="3">
    <source>
        <dbReference type="EMBL" id="KFX52647.1"/>
    </source>
</evidence>
<gene>
    <name evidence="3" type="ORF">GQ26_0020850</name>
</gene>
<reference evidence="3" key="1">
    <citation type="journal article" date="2014" name="PLoS Genet.">
        <title>Signature Gene Expression Reveals Novel Clues to the Molecular Mechanisms of Dimorphic Transition in Penicillium marneffei.</title>
        <authorList>
            <person name="Yang E."/>
            <person name="Wang G."/>
            <person name="Cai J."/>
            <person name="Woo P.C."/>
            <person name="Lau S.K."/>
            <person name="Yuen K.-Y."/>
            <person name="Chow W.-N."/>
            <person name="Lin X."/>
        </authorList>
    </citation>
    <scope>NUCLEOTIDE SEQUENCE [LARGE SCALE GENOMIC DNA]</scope>
    <source>
        <strain evidence="3">PM1</strain>
    </source>
</reference>
<dbReference type="eggNOG" id="ENOG502S4VJ">
    <property type="taxonomic scope" value="Eukaryota"/>
</dbReference>
<feature type="transmembrane region" description="Helical" evidence="2">
    <location>
        <begin position="335"/>
        <end position="357"/>
    </location>
</feature>
<comment type="caution">
    <text evidence="3">The sequence shown here is derived from an EMBL/GenBank/DDBJ whole genome shotgun (WGS) entry which is preliminary data.</text>
</comment>
<sequence length="486" mass="55074">MGKPPTTQPAAGSSSAQSVHSLQLLDHDDTDLIVDADNYENPPSYDAAINDDGPGSGSTMNTHTHAGISLPSARLIDADYRLPGGRRAQSVRSSVRNTHVVTLQPEYTECAVELAVLMAQQVRLPPRPQIIINGSHTESSINHKDNKKQSNTVTDFDFRLDLAETLLTGWENIPTTATRELLPESTWYRASVSFDQDERKTYRGTRMKTLVWKGPKVEWNAPSSASRDGLDQHSSYRDEEDGIPPHDAEQERLIRGDKSDLLEWCQRYCNDPSPVKSFTLTRHVHNFKAGSMADYLKSQIRETNYRGQITAEIQIINGKVTIYSPHWVNRMRNNWIVFWACIILQLWIITWPIIWLLEKKYAVVYSCWYSSHTIDAGIGAIARRTYARGRDEHTLAEFWAPAVKQAAWARRKDNEVLLLQDAERLQGLTTEQVLRARTTESEAELERRRRVDRGDGTFLDSVIGLARGVSEVRQDWNMAMGWGGNT</sequence>
<keyword evidence="2" id="KW-0812">Transmembrane</keyword>